<dbReference type="OrthoDB" id="4327488at2"/>
<feature type="compositionally biased region" description="Pro residues" evidence="1">
    <location>
        <begin position="78"/>
        <end position="100"/>
    </location>
</feature>
<feature type="transmembrane region" description="Helical" evidence="2">
    <location>
        <begin position="40"/>
        <end position="60"/>
    </location>
</feature>
<sequence>MAAPIETKVKAASGASLVAGFVVGWLVLKLPALSSMAAPLQALVTAAVTAGFTFVAGWLAKHTPRMEQSAGTGGQSPVAPPPAPPEPPPATPPTAPPSAG</sequence>
<feature type="region of interest" description="Disordered" evidence="1">
    <location>
        <begin position="64"/>
        <end position="100"/>
    </location>
</feature>
<dbReference type="AlphaFoldDB" id="A0A3M2L611"/>
<keyword evidence="2" id="KW-0812">Transmembrane</keyword>
<accession>A0A3M2L611</accession>
<evidence type="ECO:0000256" key="1">
    <source>
        <dbReference type="SAM" id="MobiDB-lite"/>
    </source>
</evidence>
<feature type="transmembrane region" description="Helical" evidence="2">
    <location>
        <begin position="12"/>
        <end position="28"/>
    </location>
</feature>
<evidence type="ECO:0000313" key="4">
    <source>
        <dbReference type="Proteomes" id="UP000282674"/>
    </source>
</evidence>
<evidence type="ECO:0000256" key="2">
    <source>
        <dbReference type="SAM" id="Phobius"/>
    </source>
</evidence>
<organism evidence="3 4">
    <name type="scientific">Actinomadura harenae</name>
    <dbReference type="NCBI Taxonomy" id="2483351"/>
    <lineage>
        <taxon>Bacteria</taxon>
        <taxon>Bacillati</taxon>
        <taxon>Actinomycetota</taxon>
        <taxon>Actinomycetes</taxon>
        <taxon>Streptosporangiales</taxon>
        <taxon>Thermomonosporaceae</taxon>
        <taxon>Actinomadura</taxon>
    </lineage>
</organism>
<keyword evidence="2" id="KW-0472">Membrane</keyword>
<dbReference type="RefSeq" id="WP_122200074.1">
    <property type="nucleotide sequence ID" value="NZ_JBHSKC010000037.1"/>
</dbReference>
<gene>
    <name evidence="3" type="ORF">EBO15_42360</name>
</gene>
<reference evidence="3 4" key="1">
    <citation type="submission" date="2018-10" db="EMBL/GenBank/DDBJ databases">
        <title>Isolation from soil.</title>
        <authorList>
            <person name="Hu J."/>
        </authorList>
    </citation>
    <scope>NUCLEOTIDE SEQUENCE [LARGE SCALE GENOMIC DNA]</scope>
    <source>
        <strain evidence="3 4">NEAU-Ht49</strain>
    </source>
</reference>
<proteinExistence type="predicted"/>
<dbReference type="EMBL" id="RFFG01000205">
    <property type="protein sequence ID" value="RMI31983.1"/>
    <property type="molecule type" value="Genomic_DNA"/>
</dbReference>
<keyword evidence="4" id="KW-1185">Reference proteome</keyword>
<dbReference type="Proteomes" id="UP000282674">
    <property type="component" value="Unassembled WGS sequence"/>
</dbReference>
<protein>
    <recommendedName>
        <fullName evidence="5">Holin</fullName>
    </recommendedName>
</protein>
<comment type="caution">
    <text evidence="3">The sequence shown here is derived from an EMBL/GenBank/DDBJ whole genome shotgun (WGS) entry which is preliminary data.</text>
</comment>
<evidence type="ECO:0000313" key="3">
    <source>
        <dbReference type="EMBL" id="RMI31983.1"/>
    </source>
</evidence>
<name>A0A3M2L611_9ACTN</name>
<keyword evidence="2" id="KW-1133">Transmembrane helix</keyword>
<evidence type="ECO:0008006" key="5">
    <source>
        <dbReference type="Google" id="ProtNLM"/>
    </source>
</evidence>